<reference evidence="5" key="1">
    <citation type="submission" date="2007-07" db="EMBL/GenBank/DDBJ databases">
        <title>Complete genome sequence of Campylobacter hominis ATCC BAA-381, a commensal isolated from the human gastrointestinal tract.</title>
        <authorList>
            <person name="Fouts D.E."/>
            <person name="Mongodin E.F."/>
            <person name="Puiu D."/>
            <person name="Sebastian Y."/>
            <person name="Miller W.G."/>
            <person name="Mandrell R.E."/>
            <person name="Nelson K.E."/>
        </authorList>
    </citation>
    <scope>NUCLEOTIDE SEQUENCE [LARGE SCALE GENOMIC DNA]</scope>
    <source>
        <strain evidence="5">ATCC BAA-381 / LMG 19568 / NCTC 13146 / CH001A</strain>
    </source>
</reference>
<organism evidence="4 5">
    <name type="scientific">Campylobacter hominis (strain ATCC BAA-381 / DSM 21671 / CCUG 45161 / LMG 19568 / NCTC 13146 / CH001A)</name>
    <dbReference type="NCBI Taxonomy" id="360107"/>
    <lineage>
        <taxon>Bacteria</taxon>
        <taxon>Pseudomonadati</taxon>
        <taxon>Campylobacterota</taxon>
        <taxon>Epsilonproteobacteria</taxon>
        <taxon>Campylobacterales</taxon>
        <taxon>Campylobacteraceae</taxon>
        <taxon>Campylobacter</taxon>
    </lineage>
</organism>
<dbReference type="KEGG" id="cha:CHAB381_1019"/>
<dbReference type="CDD" id="cd02517">
    <property type="entry name" value="CMP-KDO-Synthetase"/>
    <property type="match status" value="1"/>
</dbReference>
<dbReference type="STRING" id="360107.CHAB381_1019"/>
<name>A7I238_CAMHC</name>
<keyword evidence="1 4" id="KW-0808">Transferase</keyword>
<dbReference type="Pfam" id="PF02348">
    <property type="entry name" value="CTP_transf_3"/>
    <property type="match status" value="1"/>
</dbReference>
<dbReference type="NCBIfam" id="NF003952">
    <property type="entry name" value="PRK05450.1-5"/>
    <property type="match status" value="1"/>
</dbReference>
<proteinExistence type="predicted"/>
<protein>
    <submittedName>
        <fullName evidence="4">3-deoxy-D-manno-octulosonate cytidylyltransferase</fullName>
        <ecNumber evidence="4">2.7.7.38</ecNumber>
    </submittedName>
</protein>
<dbReference type="EC" id="2.7.7.38" evidence="4"/>
<evidence type="ECO:0000256" key="3">
    <source>
        <dbReference type="ARBA" id="ARBA00022985"/>
    </source>
</evidence>
<dbReference type="InterPro" id="IPR004528">
    <property type="entry name" value="KdsB"/>
</dbReference>
<evidence type="ECO:0000313" key="4">
    <source>
        <dbReference type="EMBL" id="ABS51379.1"/>
    </source>
</evidence>
<dbReference type="HOGENOM" id="CLU_065038_0_1_7"/>
<dbReference type="NCBIfam" id="TIGR00466">
    <property type="entry name" value="kdsB"/>
    <property type="match status" value="1"/>
</dbReference>
<keyword evidence="3" id="KW-0448">Lipopolysaccharide biosynthesis</keyword>
<gene>
    <name evidence="4" type="primary">kdsB</name>
    <name evidence="4" type="ordered locus">CHAB381_1019</name>
</gene>
<dbReference type="OrthoDB" id="9815559at2"/>
<dbReference type="InterPro" id="IPR029044">
    <property type="entry name" value="Nucleotide-diphossugar_trans"/>
</dbReference>
<dbReference type="InterPro" id="IPR003329">
    <property type="entry name" value="Cytidylyl_trans"/>
</dbReference>
<dbReference type="Gene3D" id="3.90.550.10">
    <property type="entry name" value="Spore Coat Polysaccharide Biosynthesis Protein SpsA, Chain A"/>
    <property type="match status" value="1"/>
</dbReference>
<dbReference type="AlphaFoldDB" id="A7I238"/>
<evidence type="ECO:0000256" key="2">
    <source>
        <dbReference type="ARBA" id="ARBA00022695"/>
    </source>
</evidence>
<dbReference type="PANTHER" id="PTHR42866">
    <property type="entry name" value="3-DEOXY-MANNO-OCTULOSONATE CYTIDYLYLTRANSFERASE"/>
    <property type="match status" value="1"/>
</dbReference>
<dbReference type="Proteomes" id="UP000002407">
    <property type="component" value="Chromosome"/>
</dbReference>
<evidence type="ECO:0000313" key="5">
    <source>
        <dbReference type="Proteomes" id="UP000002407"/>
    </source>
</evidence>
<evidence type="ECO:0000256" key="1">
    <source>
        <dbReference type="ARBA" id="ARBA00022679"/>
    </source>
</evidence>
<dbReference type="PANTHER" id="PTHR42866:SF2">
    <property type="entry name" value="3-DEOXY-MANNO-OCTULOSONATE CYTIDYLYLTRANSFERASE, MITOCHONDRIAL"/>
    <property type="match status" value="1"/>
</dbReference>
<dbReference type="GO" id="GO:0008690">
    <property type="term" value="F:3-deoxy-manno-octulosonate cytidylyltransferase activity"/>
    <property type="evidence" value="ECO:0007669"/>
    <property type="project" value="UniProtKB-EC"/>
</dbReference>
<dbReference type="GO" id="GO:0009103">
    <property type="term" value="P:lipopolysaccharide biosynthetic process"/>
    <property type="evidence" value="ECO:0007669"/>
    <property type="project" value="UniProtKB-KW"/>
</dbReference>
<dbReference type="GO" id="GO:0005829">
    <property type="term" value="C:cytosol"/>
    <property type="evidence" value="ECO:0007669"/>
    <property type="project" value="TreeGrafter"/>
</dbReference>
<keyword evidence="5" id="KW-1185">Reference proteome</keyword>
<dbReference type="RefSeq" id="WP_012108876.1">
    <property type="nucleotide sequence ID" value="NC_009714.1"/>
</dbReference>
<accession>A7I238</accession>
<dbReference type="EMBL" id="CP000776">
    <property type="protein sequence ID" value="ABS51379.1"/>
    <property type="molecule type" value="Genomic_DNA"/>
</dbReference>
<dbReference type="SUPFAM" id="SSF53448">
    <property type="entry name" value="Nucleotide-diphospho-sugar transferases"/>
    <property type="match status" value="1"/>
</dbReference>
<sequence>MIVIPARLASTRFKDKILCDIKGMPMFIATAKNASKVDDVLIAVDDEKVLKIARKYEFKAIMTDKNHQSGTDRINEAVQNFGIKDDEIIINVQADEPFFESENLRKFKDFAARKITSNEAFMASCYKKVSDEDAENPNLVKVVLDKFENAIYFSRAPIPYPRAEFHDYFGHIGIYAYSVKNLREFCAFAPSILENTEKLEQLRALSNAKKIAMCEIKTASIGIDTKQDYEAALKKFI</sequence>
<dbReference type="eggNOG" id="COG1212">
    <property type="taxonomic scope" value="Bacteria"/>
</dbReference>
<keyword evidence="2 4" id="KW-0548">Nucleotidyltransferase</keyword>